<name>A0AAN7RT89_MYCAM</name>
<dbReference type="PANTHER" id="PTHR41694:SF5">
    <property type="entry name" value="RIBONUCLEASE H"/>
    <property type="match status" value="1"/>
</dbReference>
<dbReference type="Gene3D" id="1.10.340.70">
    <property type="match status" value="1"/>
</dbReference>
<reference evidence="9 10" key="1">
    <citation type="journal article" date="2023" name="J. Hered.">
        <title>Chromosome-level genome of the wood stork (Mycteria americana) provides insight into avian chromosome evolution.</title>
        <authorList>
            <person name="Flamio R. Jr."/>
            <person name="Ramstad K.M."/>
        </authorList>
    </citation>
    <scope>NUCLEOTIDE SEQUENCE [LARGE SCALE GENOMIC DNA]</scope>
    <source>
        <strain evidence="9">JAX WOST 10</strain>
    </source>
</reference>
<feature type="domain" description="Integrase catalytic" evidence="8">
    <location>
        <begin position="126"/>
        <end position="300"/>
    </location>
</feature>
<keyword evidence="10" id="KW-1185">Reference proteome</keyword>
<dbReference type="SUPFAM" id="SSF53098">
    <property type="entry name" value="Ribonuclease H-like"/>
    <property type="match status" value="1"/>
</dbReference>
<dbReference type="AlphaFoldDB" id="A0AAN7RT89"/>
<feature type="domain" description="RNase H type-1" evidence="7">
    <location>
        <begin position="1"/>
        <end position="44"/>
    </location>
</feature>
<organism evidence="9 10">
    <name type="scientific">Mycteria americana</name>
    <name type="common">Wood stork</name>
    <dbReference type="NCBI Taxonomy" id="33587"/>
    <lineage>
        <taxon>Eukaryota</taxon>
        <taxon>Metazoa</taxon>
        <taxon>Chordata</taxon>
        <taxon>Craniata</taxon>
        <taxon>Vertebrata</taxon>
        <taxon>Euteleostomi</taxon>
        <taxon>Archelosauria</taxon>
        <taxon>Archosauria</taxon>
        <taxon>Dinosauria</taxon>
        <taxon>Saurischia</taxon>
        <taxon>Theropoda</taxon>
        <taxon>Coelurosauria</taxon>
        <taxon>Aves</taxon>
        <taxon>Neognathae</taxon>
        <taxon>Neoaves</taxon>
        <taxon>Aequornithes</taxon>
        <taxon>Ciconiiformes</taxon>
        <taxon>Ciconiidae</taxon>
        <taxon>Mycteria</taxon>
    </lineage>
</organism>
<dbReference type="InterPro" id="IPR012337">
    <property type="entry name" value="RNaseH-like_sf"/>
</dbReference>
<gene>
    <name evidence="9" type="ORF">QYF61_003127</name>
</gene>
<dbReference type="PANTHER" id="PTHR41694">
    <property type="entry name" value="ENDOGENOUS RETROVIRUS GROUP K MEMBER POL PROTEIN"/>
    <property type="match status" value="1"/>
</dbReference>
<keyword evidence="4" id="KW-0255">Endonuclease</keyword>
<keyword evidence="1" id="KW-0808">Transferase</keyword>
<dbReference type="Pfam" id="PF18697">
    <property type="entry name" value="MLVIN_C"/>
    <property type="match status" value="1"/>
</dbReference>
<comment type="caution">
    <text evidence="9">The sequence shown here is derived from an EMBL/GenBank/DDBJ whole genome shotgun (WGS) entry which is preliminary data.</text>
</comment>
<sequence>MKLLQAVLQPKEVAIMHRKAHQKGNNEITKGNGKANPLAKKAALQKSKFEGALIPVPLWNYPPPQYTEKQNQLAEQLDCSKSDQGRWVTPLKQLLMFEKMMEILLEKLHGETHSGADALVLIAKRHVIGPRTQSLADIIVKKHAICRANNPKIAKKIMGGIAFPCCTNKSKEAIKILSQETIPRFRVPEGIFSYNRPRFIAEIAQGVFRFLNVKWDLHTPRRLRSSGKVERMNRTLKRQISKNLSSLRDTVYVRTWKDEPLKEKWKEPYTVLLKTYTAVKVNGIDSRIRYTGVERVKSPTKTLLRYIDSRVFFSFAHILVFFCSLPLCKDSFSYLLSRVDGRTFPVTSYPIGLNTPRESSFGFLIKSRITGTRDLCAEEKHQRTSLNRPPCNIPRPKEDR</sequence>
<dbReference type="Proteomes" id="UP001333110">
    <property type="component" value="Unassembled WGS sequence"/>
</dbReference>
<dbReference type="InterPro" id="IPR036397">
    <property type="entry name" value="RNaseH_sf"/>
</dbReference>
<evidence type="ECO:0008006" key="11">
    <source>
        <dbReference type="Google" id="ProtNLM"/>
    </source>
</evidence>
<keyword evidence="6" id="KW-0695">RNA-directed DNA polymerase</keyword>
<proteinExistence type="predicted"/>
<keyword evidence="3" id="KW-0540">Nuclease</keyword>
<evidence type="ECO:0000256" key="1">
    <source>
        <dbReference type="ARBA" id="ARBA00022679"/>
    </source>
</evidence>
<dbReference type="Gene3D" id="3.30.420.10">
    <property type="entry name" value="Ribonuclease H-like superfamily/Ribonuclease H"/>
    <property type="match status" value="1"/>
</dbReference>
<dbReference type="PROSITE" id="PS50879">
    <property type="entry name" value="RNASE_H_1"/>
    <property type="match status" value="1"/>
</dbReference>
<evidence type="ECO:0000256" key="4">
    <source>
        <dbReference type="ARBA" id="ARBA00022759"/>
    </source>
</evidence>
<dbReference type="GO" id="GO:0003964">
    <property type="term" value="F:RNA-directed DNA polymerase activity"/>
    <property type="evidence" value="ECO:0007669"/>
    <property type="project" value="UniProtKB-KW"/>
</dbReference>
<dbReference type="GO" id="GO:0004523">
    <property type="term" value="F:RNA-DNA hybrid ribonuclease activity"/>
    <property type="evidence" value="ECO:0007669"/>
    <property type="project" value="InterPro"/>
</dbReference>
<protein>
    <recommendedName>
        <fullName evidence="11">Integrase catalytic domain-containing protein</fullName>
    </recommendedName>
</protein>
<evidence type="ECO:0000259" key="7">
    <source>
        <dbReference type="PROSITE" id="PS50879"/>
    </source>
</evidence>
<evidence type="ECO:0000256" key="5">
    <source>
        <dbReference type="ARBA" id="ARBA00022801"/>
    </source>
</evidence>
<evidence type="ECO:0000313" key="10">
    <source>
        <dbReference type="Proteomes" id="UP001333110"/>
    </source>
</evidence>
<dbReference type="GO" id="GO:0003676">
    <property type="term" value="F:nucleic acid binding"/>
    <property type="evidence" value="ECO:0007669"/>
    <property type="project" value="InterPro"/>
</dbReference>
<dbReference type="InterPro" id="IPR001584">
    <property type="entry name" value="Integrase_cat-core"/>
</dbReference>
<dbReference type="Gene3D" id="2.30.30.850">
    <property type="match status" value="1"/>
</dbReference>
<dbReference type="PROSITE" id="PS50994">
    <property type="entry name" value="INTEGRASE"/>
    <property type="match status" value="1"/>
</dbReference>
<keyword evidence="5" id="KW-0378">Hydrolase</keyword>
<accession>A0AAN7RT89</accession>
<evidence type="ECO:0000256" key="2">
    <source>
        <dbReference type="ARBA" id="ARBA00022695"/>
    </source>
</evidence>
<dbReference type="InterPro" id="IPR040643">
    <property type="entry name" value="MLVIN_C"/>
</dbReference>
<dbReference type="GO" id="GO:0015074">
    <property type="term" value="P:DNA integration"/>
    <property type="evidence" value="ECO:0007669"/>
    <property type="project" value="InterPro"/>
</dbReference>
<dbReference type="InterPro" id="IPR002156">
    <property type="entry name" value="RNaseH_domain"/>
</dbReference>
<keyword evidence="2" id="KW-0548">Nucleotidyltransferase</keyword>
<evidence type="ECO:0000259" key="8">
    <source>
        <dbReference type="PROSITE" id="PS50994"/>
    </source>
</evidence>
<evidence type="ECO:0000256" key="3">
    <source>
        <dbReference type="ARBA" id="ARBA00022722"/>
    </source>
</evidence>
<evidence type="ECO:0000256" key="6">
    <source>
        <dbReference type="ARBA" id="ARBA00022918"/>
    </source>
</evidence>
<evidence type="ECO:0000313" key="9">
    <source>
        <dbReference type="EMBL" id="KAK4808201.1"/>
    </source>
</evidence>
<dbReference type="EMBL" id="JAUNZN010000025">
    <property type="protein sequence ID" value="KAK4808201.1"/>
    <property type="molecule type" value="Genomic_DNA"/>
</dbReference>